<evidence type="ECO:0000259" key="1">
    <source>
        <dbReference type="Pfam" id="PF21688"/>
    </source>
</evidence>
<protein>
    <submittedName>
        <fullName evidence="2">Glutamate synthase subunit beta</fullName>
    </submittedName>
</protein>
<dbReference type="Gene3D" id="3.30.70.2700">
    <property type="match status" value="1"/>
</dbReference>
<dbReference type="PANTHER" id="PTHR42842">
    <property type="entry name" value="FAD/NAD(P)-BINDING OXIDOREDUCTASE"/>
    <property type="match status" value="1"/>
</dbReference>
<dbReference type="PRINTS" id="PR00419">
    <property type="entry name" value="ADXRDTASE"/>
</dbReference>
<sequence>MGVGNWFSCRETRGERNGKMIRINQIKLTPDKGKEELVQKAAKILRISEKEVLSLKIRKQSIDARKKPNIMYVYTVDVEVSNEQKIMRHQKGNQVTLIHETPYDFPNSGTKKMEHRPVVIGSGPAGLFCAYLLAEHGYRPVVYERGASVEERKKDVERFWNEQVLNPNSNVQFGEGGAGTFSDGKLNTLVKDPVGRNRKVLEIFVENGAPKDILYSHKPHIGTDLLITVVKNMRQRILDWGGEVHFHSQMTDIHVEDGKLTAITVTTDAGSIRCPAQILVLAIGHSARDTFSMLYERQIPMMAKSFAVGVRVEHDQEMINCAQYGENIPYDLPAAPYKVAANLENGRGVYSFCMCPGGYVVNASSEEGRLAVNGMSYHARDGKNANSAIIVTVTPKDYGSEHPLAGVRFQQLLEERAYQAGKGAVPVQCFGDFCENKVTEHFGKIEPQIKGAYTFANVRAIFPKEIGDSIEEGIKVFDRQIHGFAKDDTVLSGVESRTSSPVRIPRNQELHLENLRIYPCGEGAGYAGGITSAAMDGIKVAEMIAKEFTFFD</sequence>
<dbReference type="PIRSF" id="PIRSF038984">
    <property type="entry name" value="FAD_binding_protein"/>
    <property type="match status" value="1"/>
</dbReference>
<proteinExistence type="predicted"/>
<dbReference type="Gene3D" id="3.50.50.60">
    <property type="entry name" value="FAD/NAD(P)-binding domain"/>
    <property type="match status" value="2"/>
</dbReference>
<dbReference type="InterPro" id="IPR028348">
    <property type="entry name" value="FAD-binding_protein"/>
</dbReference>
<organism evidence="2">
    <name type="scientific">[Clostridium] nexile</name>
    <dbReference type="NCBI Taxonomy" id="29361"/>
    <lineage>
        <taxon>Bacteria</taxon>
        <taxon>Bacillati</taxon>
        <taxon>Bacillota</taxon>
        <taxon>Clostridia</taxon>
        <taxon>Lachnospirales</taxon>
        <taxon>Lachnospiraceae</taxon>
        <taxon>Tyzzerella</taxon>
    </lineage>
</organism>
<gene>
    <name evidence="2" type="ORF">CNLFYP112_00949</name>
</gene>
<dbReference type="AlphaFoldDB" id="A0A6N2WF98"/>
<dbReference type="Pfam" id="PF21688">
    <property type="entry name" value="FAD-depend_C"/>
    <property type="match status" value="1"/>
</dbReference>
<evidence type="ECO:0000313" key="2">
    <source>
        <dbReference type="EMBL" id="VYT40527.1"/>
    </source>
</evidence>
<dbReference type="PANTHER" id="PTHR42842:SF3">
    <property type="entry name" value="FAD_NAD(P)-BINDING OXIDOREDUCTASE FAMILY PROTEIN"/>
    <property type="match status" value="1"/>
</dbReference>
<dbReference type="Pfam" id="PF13450">
    <property type="entry name" value="NAD_binding_8"/>
    <property type="match status" value="1"/>
</dbReference>
<dbReference type="EMBL" id="CACRTG010000046">
    <property type="protein sequence ID" value="VYT40527.1"/>
    <property type="molecule type" value="Genomic_DNA"/>
</dbReference>
<dbReference type="InterPro" id="IPR049516">
    <property type="entry name" value="FAD-depend_C"/>
</dbReference>
<reference evidence="2" key="1">
    <citation type="submission" date="2019-11" db="EMBL/GenBank/DDBJ databases">
        <authorList>
            <person name="Feng L."/>
        </authorList>
    </citation>
    <scope>NUCLEOTIDE SEQUENCE</scope>
    <source>
        <strain evidence="2">CnexileLFYP112</strain>
    </source>
</reference>
<dbReference type="InterPro" id="IPR036188">
    <property type="entry name" value="FAD/NAD-bd_sf"/>
</dbReference>
<name>A0A6N2WF98_9FIRM</name>
<dbReference type="SUPFAM" id="SSF51905">
    <property type="entry name" value="FAD/NAD(P)-binding domain"/>
    <property type="match status" value="1"/>
</dbReference>
<accession>A0A6N2WF98</accession>
<feature type="domain" description="FAD-dependent protein C-terminal" evidence="1">
    <location>
        <begin position="305"/>
        <end position="498"/>
    </location>
</feature>